<keyword evidence="1" id="KW-0472">Membrane</keyword>
<keyword evidence="1" id="KW-0812">Transmembrane</keyword>
<evidence type="ECO:0000256" key="1">
    <source>
        <dbReference type="SAM" id="Phobius"/>
    </source>
</evidence>
<organism evidence="2 3">
    <name type="scientific">Drosophila kikkawai</name>
    <name type="common">Fruit fly</name>
    <dbReference type="NCBI Taxonomy" id="30033"/>
    <lineage>
        <taxon>Eukaryota</taxon>
        <taxon>Metazoa</taxon>
        <taxon>Ecdysozoa</taxon>
        <taxon>Arthropoda</taxon>
        <taxon>Hexapoda</taxon>
        <taxon>Insecta</taxon>
        <taxon>Pterygota</taxon>
        <taxon>Neoptera</taxon>
        <taxon>Endopterygota</taxon>
        <taxon>Diptera</taxon>
        <taxon>Brachycera</taxon>
        <taxon>Muscomorpha</taxon>
        <taxon>Ephydroidea</taxon>
        <taxon>Drosophilidae</taxon>
        <taxon>Drosophila</taxon>
        <taxon>Sophophora</taxon>
    </lineage>
</organism>
<evidence type="ECO:0000313" key="3">
    <source>
        <dbReference type="RefSeq" id="XP_017033581.1"/>
    </source>
</evidence>
<dbReference type="RefSeq" id="XP_017033581.1">
    <property type="nucleotide sequence ID" value="XM_017178092.3"/>
</dbReference>
<evidence type="ECO:0000313" key="2">
    <source>
        <dbReference type="Proteomes" id="UP001652661"/>
    </source>
</evidence>
<dbReference type="OrthoDB" id="6411732at2759"/>
<accession>A0A6P4JDK1</accession>
<reference evidence="3" key="2">
    <citation type="submission" date="2025-08" db="UniProtKB">
        <authorList>
            <consortium name="RefSeq"/>
        </authorList>
    </citation>
    <scope>IDENTIFICATION</scope>
    <source>
        <strain evidence="3">14028-0561.14</strain>
        <tissue evidence="3">Whole fly</tissue>
    </source>
</reference>
<keyword evidence="2" id="KW-1185">Reference proteome</keyword>
<keyword evidence="1" id="KW-1133">Transmembrane helix</keyword>
<dbReference type="GeneID" id="108082612"/>
<protein>
    <submittedName>
        <fullName evidence="3">Uncharacterized protein</fullName>
    </submittedName>
</protein>
<proteinExistence type="predicted"/>
<feature type="transmembrane region" description="Helical" evidence="1">
    <location>
        <begin position="65"/>
        <end position="84"/>
    </location>
</feature>
<sequence length="121" mass="13503">MTFHINVDSLNTTLQTLAERVELFAGVALQAAVDLRSKFESLTGDFDWQNGPIAFTDLQATLLKVLLVLLLGTCVLIGYSWSVYGQVITEKFVRPSTLKEIEELKLSVAKLKLPKEHSPRI</sequence>
<dbReference type="Proteomes" id="UP001652661">
    <property type="component" value="Chromosome 2R"/>
</dbReference>
<gene>
    <name evidence="3" type="primary">LOC108082612</name>
</gene>
<reference evidence="2" key="1">
    <citation type="submission" date="2025-05" db="UniProtKB">
        <authorList>
            <consortium name="RefSeq"/>
        </authorList>
    </citation>
    <scope>NUCLEOTIDE SEQUENCE [LARGE SCALE GENOMIC DNA]</scope>
    <source>
        <strain evidence="2">14028-0561.14</strain>
    </source>
</reference>
<dbReference type="AlphaFoldDB" id="A0A6P4JDK1"/>
<name>A0A6P4JDK1_DROKI</name>